<dbReference type="AlphaFoldDB" id="A0A0L1KAT2"/>
<feature type="transmembrane region" description="Helical" evidence="1">
    <location>
        <begin position="74"/>
        <end position="95"/>
    </location>
</feature>
<dbReference type="Pfam" id="PF02325">
    <property type="entry name" value="CCB3_YggT"/>
    <property type="match status" value="1"/>
</dbReference>
<keyword evidence="1" id="KW-0472">Membrane</keyword>
<proteinExistence type="predicted"/>
<dbReference type="STRING" id="1306953.J121_1573"/>
<gene>
    <name evidence="2" type="ORF">J121_1573</name>
</gene>
<comment type="caution">
    <text evidence="2">The sequence shown here is derived from an EMBL/GenBank/DDBJ whole genome shotgun (WGS) entry which is preliminary data.</text>
</comment>
<protein>
    <submittedName>
        <fullName evidence="2">Integral membrane protein YggT, involved in response to extracytoplasmic stress (Osmotic shock)</fullName>
    </submittedName>
</protein>
<feature type="transmembrane region" description="Helical" evidence="1">
    <location>
        <begin position="7"/>
        <end position="34"/>
    </location>
</feature>
<dbReference type="RefSeq" id="WP_050601695.1">
    <property type="nucleotide sequence ID" value="NZ_JYNE01000028.1"/>
</dbReference>
<dbReference type="EMBL" id="JYNE01000028">
    <property type="protein sequence ID" value="KNH00947.1"/>
    <property type="molecule type" value="Genomic_DNA"/>
</dbReference>
<dbReference type="PATRIC" id="fig|1306953.7.peg.1615"/>
<sequence length="96" mass="10632">MQALSTIYQIISMLTNVLVMLIIIQFIIGLLFAFNVVNRSNDFLAGFYMAINRLLEPVLGPIRNLLPNTGAIDFSPLVLIILLNIVLIVLGNVIYG</sequence>
<evidence type="ECO:0000256" key="1">
    <source>
        <dbReference type="SAM" id="Phobius"/>
    </source>
</evidence>
<dbReference type="InterPro" id="IPR003425">
    <property type="entry name" value="CCB3/YggT"/>
</dbReference>
<dbReference type="Proteomes" id="UP000037446">
    <property type="component" value="Unassembled WGS sequence"/>
</dbReference>
<evidence type="ECO:0000313" key="3">
    <source>
        <dbReference type="Proteomes" id="UP000037446"/>
    </source>
</evidence>
<keyword evidence="1" id="KW-1133">Transmembrane helix</keyword>
<name>A0A0L1KAT2_9SPHN</name>
<keyword evidence="1" id="KW-0812">Transmembrane</keyword>
<organism evidence="2 3">
    <name type="scientific">Qipengyuania citrea LAMA 915</name>
    <dbReference type="NCBI Taxonomy" id="1306953"/>
    <lineage>
        <taxon>Bacteria</taxon>
        <taxon>Pseudomonadati</taxon>
        <taxon>Pseudomonadota</taxon>
        <taxon>Alphaproteobacteria</taxon>
        <taxon>Sphingomonadales</taxon>
        <taxon>Erythrobacteraceae</taxon>
        <taxon>Qipengyuania</taxon>
    </lineage>
</organism>
<evidence type="ECO:0000313" key="2">
    <source>
        <dbReference type="EMBL" id="KNH00947.1"/>
    </source>
</evidence>
<dbReference type="GeneID" id="93686651"/>
<reference evidence="2" key="1">
    <citation type="submission" date="2015-02" db="EMBL/GenBank/DDBJ databases">
        <authorList>
            <person name="Chooi Y.-H."/>
        </authorList>
    </citation>
    <scope>NUCLEOTIDE SEQUENCE [LARGE SCALE GENOMIC DNA]</scope>
    <source>
        <strain evidence="2">LAMA 915</strain>
    </source>
</reference>
<dbReference type="GO" id="GO:0016020">
    <property type="term" value="C:membrane"/>
    <property type="evidence" value="ECO:0007669"/>
    <property type="project" value="InterPro"/>
</dbReference>
<accession>A0A0L1KAT2</accession>